<evidence type="ECO:0000313" key="2">
    <source>
        <dbReference type="Proteomes" id="UP000189701"/>
    </source>
</evidence>
<dbReference type="OrthoDB" id="1243425at2759"/>
<dbReference type="Pfam" id="PF03732">
    <property type="entry name" value="Retrotrans_gag"/>
    <property type="match status" value="1"/>
</dbReference>
<name>A0A1U7W802_NICSY</name>
<reference evidence="2" key="1">
    <citation type="journal article" date="2013" name="Genome Biol.">
        <title>Reference genomes and transcriptomes of Nicotiana sylvestris and Nicotiana tomentosiformis.</title>
        <authorList>
            <person name="Sierro N."/>
            <person name="Battey J.N."/>
            <person name="Ouadi S."/>
            <person name="Bovet L."/>
            <person name="Goepfert S."/>
            <person name="Bakaher N."/>
            <person name="Peitsch M.C."/>
            <person name="Ivanov N.V."/>
        </authorList>
    </citation>
    <scope>NUCLEOTIDE SEQUENCE [LARGE SCALE GENOMIC DNA]</scope>
</reference>
<accession>A0A1U7W802</accession>
<gene>
    <name evidence="3" type="primary">LOC104221391</name>
</gene>
<sequence>MTWDEFTRLFLGRYILPSQREELRLQFEQLQKGWMSMTNYEARFSELSRHALTILLTDAERVRRFFVGLNSGVQATMDLELEMGTSYQLVVEIARRFEGYRKRGFFQWVLMSLGLEFRSADHRTKRLFRVQGFQSCVDILTQSLGQGSAVGPSAHDYSASCLTAQRRRIGG</sequence>
<proteinExistence type="predicted"/>
<dbReference type="AlphaFoldDB" id="A0A1U7W802"/>
<protein>
    <submittedName>
        <fullName evidence="3">Uncharacterized protein LOC104221391</fullName>
    </submittedName>
</protein>
<evidence type="ECO:0000313" key="3">
    <source>
        <dbReference type="RefSeq" id="XP_009770789.1"/>
    </source>
</evidence>
<keyword evidence="2" id="KW-1185">Reference proteome</keyword>
<organism evidence="2 3">
    <name type="scientific">Nicotiana sylvestris</name>
    <name type="common">Wood tobacco</name>
    <name type="synonym">South American tobacco</name>
    <dbReference type="NCBI Taxonomy" id="4096"/>
    <lineage>
        <taxon>Eukaryota</taxon>
        <taxon>Viridiplantae</taxon>
        <taxon>Streptophyta</taxon>
        <taxon>Embryophyta</taxon>
        <taxon>Tracheophyta</taxon>
        <taxon>Spermatophyta</taxon>
        <taxon>Magnoliopsida</taxon>
        <taxon>eudicotyledons</taxon>
        <taxon>Gunneridae</taxon>
        <taxon>Pentapetalae</taxon>
        <taxon>asterids</taxon>
        <taxon>lamiids</taxon>
        <taxon>Solanales</taxon>
        <taxon>Solanaceae</taxon>
        <taxon>Nicotianoideae</taxon>
        <taxon>Nicotianeae</taxon>
        <taxon>Nicotiana</taxon>
    </lineage>
</organism>
<feature type="domain" description="Retrotransposon gag" evidence="1">
    <location>
        <begin position="2"/>
        <end position="70"/>
    </location>
</feature>
<evidence type="ECO:0000259" key="1">
    <source>
        <dbReference type="Pfam" id="PF03732"/>
    </source>
</evidence>
<dbReference type="Proteomes" id="UP000189701">
    <property type="component" value="Unplaced"/>
</dbReference>
<reference evidence="3" key="2">
    <citation type="submission" date="2025-08" db="UniProtKB">
        <authorList>
            <consortium name="RefSeq"/>
        </authorList>
    </citation>
    <scope>IDENTIFICATION</scope>
    <source>
        <tissue evidence="3">Leaf</tissue>
    </source>
</reference>
<dbReference type="InterPro" id="IPR005162">
    <property type="entry name" value="Retrotrans_gag_dom"/>
</dbReference>
<dbReference type="RefSeq" id="XP_009770789.1">
    <property type="nucleotide sequence ID" value="XM_009772487.1"/>
</dbReference>